<evidence type="ECO:0000313" key="3">
    <source>
        <dbReference type="Proteomes" id="UP000529637"/>
    </source>
</evidence>
<name>A0A7Y6TWU8_9BURK</name>
<dbReference type="AlphaFoldDB" id="A0A7Y6TWU8"/>
<dbReference type="Gene3D" id="3.30.420.40">
    <property type="match status" value="2"/>
</dbReference>
<dbReference type="Proteomes" id="UP000529637">
    <property type="component" value="Unassembled WGS sequence"/>
</dbReference>
<dbReference type="EMBL" id="JABWMJ010000005">
    <property type="protein sequence ID" value="NUZ06455.1"/>
    <property type="molecule type" value="Genomic_DNA"/>
</dbReference>
<gene>
    <name evidence="2" type="primary">tsaB</name>
    <name evidence="2" type="ORF">HQN59_11855</name>
</gene>
<protein>
    <submittedName>
        <fullName evidence="2">tRNA (Adenosine(37)-N6)-threonylcarbamoyltransferase complex dimerization subunit type 1 TsaB</fullName>
    </submittedName>
</protein>
<keyword evidence="3" id="KW-1185">Reference proteome</keyword>
<dbReference type="SUPFAM" id="SSF53067">
    <property type="entry name" value="Actin-like ATPase domain"/>
    <property type="match status" value="2"/>
</dbReference>
<dbReference type="InterPro" id="IPR022496">
    <property type="entry name" value="T6A_TsaB"/>
</dbReference>
<dbReference type="PANTHER" id="PTHR11735:SF11">
    <property type="entry name" value="TRNA THREONYLCARBAMOYLADENOSINE BIOSYNTHESIS PROTEIN TSAB"/>
    <property type="match status" value="1"/>
</dbReference>
<dbReference type="CDD" id="cd24032">
    <property type="entry name" value="ASKHA_NBD_TsaB"/>
    <property type="match status" value="1"/>
</dbReference>
<dbReference type="InterPro" id="IPR000905">
    <property type="entry name" value="Gcp-like_dom"/>
</dbReference>
<feature type="domain" description="Gcp-like" evidence="1">
    <location>
        <begin position="37"/>
        <end position="140"/>
    </location>
</feature>
<comment type="caution">
    <text evidence="2">The sequence shown here is derived from an EMBL/GenBank/DDBJ whole genome shotgun (WGS) entry which is preliminary data.</text>
</comment>
<dbReference type="Pfam" id="PF00814">
    <property type="entry name" value="TsaD"/>
    <property type="match status" value="1"/>
</dbReference>
<keyword evidence="2" id="KW-0808">Transferase</keyword>
<accession>A0A7Y6TWU8</accession>
<dbReference type="GO" id="GO:0016740">
    <property type="term" value="F:transferase activity"/>
    <property type="evidence" value="ECO:0007669"/>
    <property type="project" value="UniProtKB-KW"/>
</dbReference>
<dbReference type="NCBIfam" id="TIGR03725">
    <property type="entry name" value="T6A_YeaZ"/>
    <property type="match status" value="1"/>
</dbReference>
<organism evidence="2 3">
    <name type="scientific">Piscinibacter koreensis</name>
    <dbReference type="NCBI Taxonomy" id="2742824"/>
    <lineage>
        <taxon>Bacteria</taxon>
        <taxon>Pseudomonadati</taxon>
        <taxon>Pseudomonadota</taxon>
        <taxon>Betaproteobacteria</taxon>
        <taxon>Burkholderiales</taxon>
        <taxon>Sphaerotilaceae</taxon>
        <taxon>Piscinibacter</taxon>
    </lineage>
</organism>
<proteinExistence type="predicted"/>
<dbReference type="RefSeq" id="WP_176069311.1">
    <property type="nucleotide sequence ID" value="NZ_JABWMJ010000005.1"/>
</dbReference>
<dbReference type="GO" id="GO:0002949">
    <property type="term" value="P:tRNA threonylcarbamoyladenosine modification"/>
    <property type="evidence" value="ECO:0007669"/>
    <property type="project" value="InterPro"/>
</dbReference>
<sequence>MTPLLAFDTSTELLSIAVEADGRILARDEPGGPRASALIVPAIVDLLREARIELGDLAAIAFGQGPGAFTGLRTACAVAQGLALGAGKPVVPIDSLLAVAEDAREGATRLRVAVAMDARIEEIYAGEYVYGDGVWAVARAPLLTNAAALSARWRAEPPEVVAGSALAAFGAALDTGAARRVPGAQPRAAGMLALARRRLESGGALDAALALPVYLRDKVAQTVDERAAARAAKASRP</sequence>
<dbReference type="PANTHER" id="PTHR11735">
    <property type="entry name" value="TRNA N6-ADENOSINE THREONYLCARBAMOYLTRANSFERASE"/>
    <property type="match status" value="1"/>
</dbReference>
<dbReference type="GO" id="GO:0005829">
    <property type="term" value="C:cytosol"/>
    <property type="evidence" value="ECO:0007669"/>
    <property type="project" value="TreeGrafter"/>
</dbReference>
<dbReference type="InterPro" id="IPR043129">
    <property type="entry name" value="ATPase_NBD"/>
</dbReference>
<evidence type="ECO:0000259" key="1">
    <source>
        <dbReference type="Pfam" id="PF00814"/>
    </source>
</evidence>
<reference evidence="2 3" key="1">
    <citation type="submission" date="2020-06" db="EMBL/GenBank/DDBJ databases">
        <title>Schlegella sp. ID0723 isolated from air conditioner.</title>
        <authorList>
            <person name="Kim D.Y."/>
            <person name="Kim D.-U."/>
        </authorList>
    </citation>
    <scope>NUCLEOTIDE SEQUENCE [LARGE SCALE GENOMIC DNA]</scope>
    <source>
        <strain evidence="2 3">ID0723</strain>
    </source>
</reference>
<evidence type="ECO:0000313" key="2">
    <source>
        <dbReference type="EMBL" id="NUZ06455.1"/>
    </source>
</evidence>